<evidence type="ECO:0000256" key="1">
    <source>
        <dbReference type="SAM" id="Phobius"/>
    </source>
</evidence>
<evidence type="ECO:0008006" key="4">
    <source>
        <dbReference type="Google" id="ProtNLM"/>
    </source>
</evidence>
<accession>A0A5R9F388</accession>
<gene>
    <name evidence="2" type="ORF">FCL54_06320</name>
</gene>
<dbReference type="RefSeq" id="WP_138124355.1">
    <property type="nucleotide sequence ID" value="NZ_SWLG01000004.1"/>
</dbReference>
<feature type="transmembrane region" description="Helical" evidence="1">
    <location>
        <begin position="112"/>
        <end position="132"/>
    </location>
</feature>
<evidence type="ECO:0000313" key="3">
    <source>
        <dbReference type="Proteomes" id="UP000308230"/>
    </source>
</evidence>
<dbReference type="EMBL" id="SWLG01000004">
    <property type="protein sequence ID" value="TLS38152.1"/>
    <property type="molecule type" value="Genomic_DNA"/>
</dbReference>
<feature type="transmembrane region" description="Helical" evidence="1">
    <location>
        <begin position="79"/>
        <end position="100"/>
    </location>
</feature>
<protein>
    <recommendedName>
        <fullName evidence="4">Peptidase M50 domain-containing protein</fullName>
    </recommendedName>
</protein>
<keyword evidence="1" id="KW-0472">Membrane</keyword>
<comment type="caution">
    <text evidence="2">The sequence shown here is derived from an EMBL/GenBank/DDBJ whole genome shotgun (WGS) entry which is preliminary data.</text>
</comment>
<dbReference type="OrthoDB" id="849477at2"/>
<dbReference type="AlphaFoldDB" id="A0A5R9F388"/>
<reference evidence="2 3" key="1">
    <citation type="submission" date="2019-04" db="EMBL/GenBank/DDBJ databases">
        <title>Bacillus caeni sp. nov., a bacterium isolated from mangrove sediment.</title>
        <authorList>
            <person name="Huang H."/>
            <person name="Mo K."/>
            <person name="Hu Y."/>
        </authorList>
    </citation>
    <scope>NUCLEOTIDE SEQUENCE [LARGE SCALE GENOMIC DNA]</scope>
    <source>
        <strain evidence="2 3">HB172195</strain>
    </source>
</reference>
<dbReference type="Proteomes" id="UP000308230">
    <property type="component" value="Unassembled WGS sequence"/>
</dbReference>
<keyword evidence="3" id="KW-1185">Reference proteome</keyword>
<organism evidence="2 3">
    <name type="scientific">Exobacillus caeni</name>
    <dbReference type="NCBI Taxonomy" id="2574798"/>
    <lineage>
        <taxon>Bacteria</taxon>
        <taxon>Bacillati</taxon>
        <taxon>Bacillota</taxon>
        <taxon>Bacilli</taxon>
        <taxon>Bacillales</taxon>
        <taxon>Guptibacillaceae</taxon>
        <taxon>Exobacillus</taxon>
    </lineage>
</organism>
<name>A0A5R9F388_9BACL</name>
<proteinExistence type="predicted"/>
<keyword evidence="1" id="KW-0812">Transmembrane</keyword>
<sequence>MFNFSDIWIFILALLLTLPLVTAIHQAGHVFFARIFGGKIKFAIGAGKTIIRIGPLEIKRIYFMDGWCQYSDISVNKKWAHLLIYFGGSLFNIASILIVNSLIHMGVLPVHLFFYQFVYFSIYLVFFSLFPLQYRDGHPSDGKAIYDLVKYGKREDPVD</sequence>
<evidence type="ECO:0000313" key="2">
    <source>
        <dbReference type="EMBL" id="TLS38152.1"/>
    </source>
</evidence>
<keyword evidence="1" id="KW-1133">Transmembrane helix</keyword>